<keyword evidence="2" id="KW-1185">Reference proteome</keyword>
<protein>
    <submittedName>
        <fullName evidence="1">Uncharacterized protein</fullName>
    </submittedName>
</protein>
<organism evidence="1 2">
    <name type="scientific">Lactuca virosa</name>
    <dbReference type="NCBI Taxonomy" id="75947"/>
    <lineage>
        <taxon>Eukaryota</taxon>
        <taxon>Viridiplantae</taxon>
        <taxon>Streptophyta</taxon>
        <taxon>Embryophyta</taxon>
        <taxon>Tracheophyta</taxon>
        <taxon>Spermatophyta</taxon>
        <taxon>Magnoliopsida</taxon>
        <taxon>eudicotyledons</taxon>
        <taxon>Gunneridae</taxon>
        <taxon>Pentapetalae</taxon>
        <taxon>asterids</taxon>
        <taxon>campanulids</taxon>
        <taxon>Asterales</taxon>
        <taxon>Asteraceae</taxon>
        <taxon>Cichorioideae</taxon>
        <taxon>Cichorieae</taxon>
        <taxon>Lactucinae</taxon>
        <taxon>Lactuca</taxon>
    </lineage>
</organism>
<dbReference type="EMBL" id="CAKMRJ010001753">
    <property type="protein sequence ID" value="CAH1424601.1"/>
    <property type="molecule type" value="Genomic_DNA"/>
</dbReference>
<dbReference type="AlphaFoldDB" id="A0AAU9MGI4"/>
<comment type="caution">
    <text evidence="1">The sequence shown here is derived from an EMBL/GenBank/DDBJ whole genome shotgun (WGS) entry which is preliminary data.</text>
</comment>
<gene>
    <name evidence="1" type="ORF">LVIROSA_LOCUS11792</name>
</gene>
<reference evidence="1 2" key="1">
    <citation type="submission" date="2022-01" db="EMBL/GenBank/DDBJ databases">
        <authorList>
            <person name="Xiong W."/>
            <person name="Schranz E."/>
        </authorList>
    </citation>
    <scope>NUCLEOTIDE SEQUENCE [LARGE SCALE GENOMIC DNA]</scope>
</reference>
<evidence type="ECO:0000313" key="1">
    <source>
        <dbReference type="EMBL" id="CAH1424601.1"/>
    </source>
</evidence>
<accession>A0AAU9MGI4</accession>
<sequence length="93" mass="10917">MCPQAPPKSPYPMSSPPANTSSLRLRSLNYFDSCFKLLLYAYRAHRHRHHFFHLEEPARVYAYHRSSDTSSLIVPSRLHDQIFLTTMEGIFDY</sequence>
<evidence type="ECO:0000313" key="2">
    <source>
        <dbReference type="Proteomes" id="UP001157418"/>
    </source>
</evidence>
<dbReference type="Proteomes" id="UP001157418">
    <property type="component" value="Unassembled WGS sequence"/>
</dbReference>
<name>A0AAU9MGI4_9ASTR</name>
<proteinExistence type="predicted"/>